<organism evidence="1 2">
    <name type="scientific">Glossina pallidipes</name>
    <name type="common">Tsetse fly</name>
    <dbReference type="NCBI Taxonomy" id="7398"/>
    <lineage>
        <taxon>Eukaryota</taxon>
        <taxon>Metazoa</taxon>
        <taxon>Ecdysozoa</taxon>
        <taxon>Arthropoda</taxon>
        <taxon>Hexapoda</taxon>
        <taxon>Insecta</taxon>
        <taxon>Pterygota</taxon>
        <taxon>Neoptera</taxon>
        <taxon>Endopterygota</taxon>
        <taxon>Diptera</taxon>
        <taxon>Brachycera</taxon>
        <taxon>Muscomorpha</taxon>
        <taxon>Hippoboscoidea</taxon>
        <taxon>Glossinidae</taxon>
        <taxon>Glossina</taxon>
    </lineage>
</organism>
<name>A0A1B0A1M5_GLOPL</name>
<keyword evidence="2" id="KW-1185">Reference proteome</keyword>
<evidence type="ECO:0000313" key="2">
    <source>
        <dbReference type="Proteomes" id="UP000092445"/>
    </source>
</evidence>
<accession>A0A1B0A1M5</accession>
<reference evidence="2" key="1">
    <citation type="submission" date="2014-03" db="EMBL/GenBank/DDBJ databases">
        <authorList>
            <person name="Aksoy S."/>
            <person name="Warren W."/>
            <person name="Wilson R.K."/>
        </authorList>
    </citation>
    <scope>NUCLEOTIDE SEQUENCE [LARGE SCALE GENOMIC DNA]</scope>
    <source>
        <strain evidence="2">IAEA</strain>
    </source>
</reference>
<evidence type="ECO:0000313" key="1">
    <source>
        <dbReference type="EnsemblMetazoa" id="GPAI031749-PA"/>
    </source>
</evidence>
<dbReference type="EnsemblMetazoa" id="GPAI031749-RA">
    <property type="protein sequence ID" value="GPAI031749-PA"/>
    <property type="gene ID" value="GPAI031749"/>
</dbReference>
<proteinExistence type="predicted"/>
<dbReference type="AlphaFoldDB" id="A0A1B0A1M5"/>
<sequence>MNDVFVADNRPSDWAQYHRMLYHPMMNQLPSYHHWLNRFVNPNFDRQINHESVYSAPSTKHNKLSMCFRKE</sequence>
<reference evidence="1" key="2">
    <citation type="submission" date="2020-05" db="UniProtKB">
        <authorList>
            <consortium name="EnsemblMetazoa"/>
        </authorList>
    </citation>
    <scope>IDENTIFICATION</scope>
    <source>
        <strain evidence="1">IAEA</strain>
    </source>
</reference>
<dbReference type="Proteomes" id="UP000092445">
    <property type="component" value="Unassembled WGS sequence"/>
</dbReference>
<protein>
    <submittedName>
        <fullName evidence="1">Uncharacterized protein</fullName>
    </submittedName>
</protein>
<dbReference type="VEuPathDB" id="VectorBase:GPAI031749"/>